<gene>
    <name evidence="8" type="ORF">A3A26_02805</name>
</gene>
<reference evidence="8 9" key="1">
    <citation type="journal article" date="2016" name="Nat. Commun.">
        <title>Thousands of microbial genomes shed light on interconnected biogeochemical processes in an aquifer system.</title>
        <authorList>
            <person name="Anantharaman K."/>
            <person name="Brown C.T."/>
            <person name="Hug L.A."/>
            <person name="Sharon I."/>
            <person name="Castelle C.J."/>
            <person name="Probst A.J."/>
            <person name="Thomas B.C."/>
            <person name="Singh A."/>
            <person name="Wilkins M.J."/>
            <person name="Karaoz U."/>
            <person name="Brodie E.L."/>
            <person name="Williams K.H."/>
            <person name="Hubbard S.S."/>
            <person name="Banfield J.F."/>
        </authorList>
    </citation>
    <scope>NUCLEOTIDE SEQUENCE [LARGE SCALE GENOMIC DNA]</scope>
</reference>
<dbReference type="SUPFAM" id="SSF51306">
    <property type="entry name" value="LexA/Signal peptidase"/>
    <property type="match status" value="1"/>
</dbReference>
<comment type="catalytic activity">
    <reaction evidence="1 6">
        <text>Cleavage of hydrophobic, N-terminal signal or leader sequences from secreted and periplasmic proteins.</text>
        <dbReference type="EC" id="3.4.21.89"/>
    </reaction>
</comment>
<dbReference type="Gene3D" id="2.10.109.10">
    <property type="entry name" value="Umud Fragment, subunit A"/>
    <property type="match status" value="1"/>
</dbReference>
<dbReference type="Pfam" id="PF10502">
    <property type="entry name" value="Peptidase_S26"/>
    <property type="match status" value="1"/>
</dbReference>
<keyword evidence="6" id="KW-0645">Protease</keyword>
<dbReference type="GO" id="GO:0016020">
    <property type="term" value="C:membrane"/>
    <property type="evidence" value="ECO:0007669"/>
    <property type="project" value="UniProtKB-SubCell"/>
</dbReference>
<evidence type="ECO:0000259" key="7">
    <source>
        <dbReference type="Pfam" id="PF10502"/>
    </source>
</evidence>
<dbReference type="GO" id="GO:0004252">
    <property type="term" value="F:serine-type endopeptidase activity"/>
    <property type="evidence" value="ECO:0007669"/>
    <property type="project" value="InterPro"/>
</dbReference>
<dbReference type="InterPro" id="IPR019533">
    <property type="entry name" value="Peptidase_S26"/>
</dbReference>
<dbReference type="PANTHER" id="PTHR43390:SF1">
    <property type="entry name" value="CHLOROPLAST PROCESSING PEPTIDASE"/>
    <property type="match status" value="1"/>
</dbReference>
<feature type="active site" evidence="5">
    <location>
        <position position="47"/>
    </location>
</feature>
<feature type="domain" description="Peptidase S26" evidence="7">
    <location>
        <begin position="19"/>
        <end position="172"/>
    </location>
</feature>
<evidence type="ECO:0000313" key="9">
    <source>
        <dbReference type="Proteomes" id="UP000177068"/>
    </source>
</evidence>
<dbReference type="InterPro" id="IPR019757">
    <property type="entry name" value="Pept_S26A_signal_pept_1_Lys-AS"/>
</dbReference>
<dbReference type="GO" id="GO:0009003">
    <property type="term" value="F:signal peptidase activity"/>
    <property type="evidence" value="ECO:0007669"/>
    <property type="project" value="UniProtKB-EC"/>
</dbReference>
<dbReference type="CDD" id="cd06530">
    <property type="entry name" value="S26_SPase_I"/>
    <property type="match status" value="1"/>
</dbReference>
<protein>
    <recommendedName>
        <fullName evidence="3 6">Signal peptidase I</fullName>
        <ecNumber evidence="3 6">3.4.21.89</ecNumber>
    </recommendedName>
</protein>
<proteinExistence type="inferred from homology"/>
<sequence>MYGNNIITSKTSNGMKLKILSVFLVAFAGALVVRTFVLEGFIVIGDSMEPAIRSGDYVFINKLAFTRREPQREEVIVASSRDGQRIIKRVIGLPGERITIENGRIIVRSARTDPGKELEEIYLNQGQTSSTTGISLIKLDPGEYFALGDNRNVSIDSRELGPIDKWDIKGKVIGSLNIIHFTYKGF</sequence>
<dbReference type="GO" id="GO:0006465">
    <property type="term" value="P:signal peptide processing"/>
    <property type="evidence" value="ECO:0007669"/>
    <property type="project" value="InterPro"/>
</dbReference>
<dbReference type="Proteomes" id="UP000177068">
    <property type="component" value="Unassembled WGS sequence"/>
</dbReference>
<dbReference type="PRINTS" id="PR00727">
    <property type="entry name" value="LEADERPTASE"/>
</dbReference>
<evidence type="ECO:0000256" key="2">
    <source>
        <dbReference type="ARBA" id="ARBA00009370"/>
    </source>
</evidence>
<evidence type="ECO:0000256" key="3">
    <source>
        <dbReference type="ARBA" id="ARBA00013208"/>
    </source>
</evidence>
<dbReference type="AlphaFoldDB" id="A0A1G2U6W9"/>
<keyword evidence="6" id="KW-0812">Transmembrane</keyword>
<dbReference type="InterPro" id="IPR036286">
    <property type="entry name" value="LexA/Signal_pep-like_sf"/>
</dbReference>
<comment type="caution">
    <text evidence="8">The sequence shown here is derived from an EMBL/GenBank/DDBJ whole genome shotgun (WGS) entry which is preliminary data.</text>
</comment>
<keyword evidence="6" id="KW-0472">Membrane</keyword>
<dbReference type="NCBIfam" id="TIGR02227">
    <property type="entry name" value="sigpep_I_bact"/>
    <property type="match status" value="1"/>
</dbReference>
<dbReference type="EMBL" id="MHWG01000021">
    <property type="protein sequence ID" value="OHB05204.1"/>
    <property type="molecule type" value="Genomic_DNA"/>
</dbReference>
<evidence type="ECO:0000256" key="4">
    <source>
        <dbReference type="ARBA" id="ARBA00022801"/>
    </source>
</evidence>
<keyword evidence="6" id="KW-1133">Transmembrane helix</keyword>
<organism evidence="8 9">
    <name type="scientific">Candidatus Zambryskibacteria bacterium RIFCSPLOWO2_01_FULL_47_14</name>
    <dbReference type="NCBI Taxonomy" id="1802763"/>
    <lineage>
        <taxon>Bacteria</taxon>
        <taxon>Candidatus Zambryskiibacteriota</taxon>
    </lineage>
</organism>
<accession>A0A1G2U6W9</accession>
<dbReference type="EC" id="3.4.21.89" evidence="3 6"/>
<evidence type="ECO:0000256" key="6">
    <source>
        <dbReference type="RuleBase" id="RU362042"/>
    </source>
</evidence>
<evidence type="ECO:0000256" key="5">
    <source>
        <dbReference type="PIRSR" id="PIRSR600223-1"/>
    </source>
</evidence>
<dbReference type="PROSITE" id="PS00760">
    <property type="entry name" value="SPASE_I_2"/>
    <property type="match status" value="1"/>
</dbReference>
<dbReference type="PANTHER" id="PTHR43390">
    <property type="entry name" value="SIGNAL PEPTIDASE I"/>
    <property type="match status" value="1"/>
</dbReference>
<name>A0A1G2U6W9_9BACT</name>
<dbReference type="InterPro" id="IPR000223">
    <property type="entry name" value="Pept_S26A_signal_pept_1"/>
</dbReference>
<comment type="subcellular location">
    <subcellularLocation>
        <location evidence="6">Membrane</location>
        <topology evidence="6">Single-pass type II membrane protein</topology>
    </subcellularLocation>
</comment>
<keyword evidence="4 6" id="KW-0378">Hydrolase</keyword>
<comment type="similarity">
    <text evidence="2 6">Belongs to the peptidase S26 family.</text>
</comment>
<feature type="active site" evidence="5">
    <location>
        <position position="88"/>
    </location>
</feature>
<feature type="transmembrane region" description="Helical" evidence="6">
    <location>
        <begin position="20"/>
        <end position="44"/>
    </location>
</feature>
<evidence type="ECO:0000313" key="8">
    <source>
        <dbReference type="EMBL" id="OHB05204.1"/>
    </source>
</evidence>
<evidence type="ECO:0000256" key="1">
    <source>
        <dbReference type="ARBA" id="ARBA00000677"/>
    </source>
</evidence>